<comment type="pathway">
    <text evidence="1">Cofactor biosynthesis; molybdopterin biosynthesis.</text>
</comment>
<dbReference type="EMBL" id="QYAZ01000001">
    <property type="protein sequence ID" value="KAB8123053.1"/>
    <property type="molecule type" value="Genomic_DNA"/>
</dbReference>
<comment type="subunit">
    <text evidence="7">Heterotetramer of 2 MoaD subunits and 2 MoaE subunits. Also stable as homodimer. The enzyme changes between these two forms during catalysis.</text>
</comment>
<dbReference type="InterPro" id="IPR036563">
    <property type="entry name" value="MoaE_sf"/>
</dbReference>
<reference evidence="13 14" key="1">
    <citation type="submission" date="2018-09" db="EMBL/GenBank/DDBJ databases">
        <title>Genome sequence and characterization of the bcs clusters for the production of nanocellulose from the low pH resistant strain Komagataeibacter medellinensis ID13488.</title>
        <authorList>
            <person name="Hernandez-Arriaga A.M."/>
            <person name="Del Cerro C."/>
            <person name="Urbina L."/>
            <person name="Eceiza A."/>
            <person name="Retegi A."/>
            <person name="Prieto M.A."/>
        </authorList>
    </citation>
    <scope>NUCLEOTIDE SEQUENCE [LARGE SCALE GENOMIC DNA]</scope>
    <source>
        <strain evidence="13 14">ID13488</strain>
    </source>
</reference>
<comment type="catalytic activity">
    <reaction evidence="12">
        <text>2 [molybdopterin-synthase sulfur-carrier protein]-C-terminal-Gly-aminoethanethioate + cyclic pyranopterin phosphate + H2O = molybdopterin + 2 [molybdopterin-synthase sulfur-carrier protein]-C-terminal Gly-Gly + 2 H(+)</text>
        <dbReference type="Rhea" id="RHEA:26333"/>
        <dbReference type="Rhea" id="RHEA-COMP:12202"/>
        <dbReference type="Rhea" id="RHEA-COMP:19907"/>
        <dbReference type="ChEBI" id="CHEBI:15377"/>
        <dbReference type="ChEBI" id="CHEBI:15378"/>
        <dbReference type="ChEBI" id="CHEBI:58698"/>
        <dbReference type="ChEBI" id="CHEBI:59648"/>
        <dbReference type="ChEBI" id="CHEBI:90778"/>
        <dbReference type="ChEBI" id="CHEBI:232372"/>
        <dbReference type="EC" id="2.8.1.12"/>
    </reaction>
</comment>
<dbReference type="RefSeq" id="WP_153467577.1">
    <property type="nucleotide sequence ID" value="NZ_QYAZ01000001.1"/>
</dbReference>
<accession>A0ABQ6VX88</accession>
<evidence type="ECO:0000313" key="14">
    <source>
        <dbReference type="Proteomes" id="UP000427842"/>
    </source>
</evidence>
<dbReference type="InterPro" id="IPR003448">
    <property type="entry name" value="Mopterin_biosynth_MoaE"/>
</dbReference>
<evidence type="ECO:0000313" key="13">
    <source>
        <dbReference type="EMBL" id="KAB8123053.1"/>
    </source>
</evidence>
<evidence type="ECO:0000256" key="7">
    <source>
        <dbReference type="ARBA" id="ARBA00026066"/>
    </source>
</evidence>
<sequence length="163" mass="18267">MLPLLRRRQANERHHHGRDADGFSTLRRVLLVAEAGGFCFFEGWVRYTNAGRAVSGIDYSVFGSLTLAEGQGIMIKATQLFAICRTTGMYRTGYLSIGEMTVWIGVSSAHRDAAFSACRYIIDEIKQSVPIWKNEYYTSGETGWVPCHTPWPSNGLSRCVRLP</sequence>
<dbReference type="Gene3D" id="3.90.1170.40">
    <property type="entry name" value="Molybdopterin biosynthesis MoaE subunit"/>
    <property type="match status" value="1"/>
</dbReference>
<evidence type="ECO:0000256" key="5">
    <source>
        <dbReference type="ARBA" id="ARBA00023150"/>
    </source>
</evidence>
<keyword evidence="5" id="KW-0501">Molybdenum cofactor biosynthesis</keyword>
<comment type="similarity">
    <text evidence="2">Belongs to the MoaE family.</text>
</comment>
<dbReference type="Pfam" id="PF02391">
    <property type="entry name" value="MoaE"/>
    <property type="match status" value="1"/>
</dbReference>
<evidence type="ECO:0000256" key="6">
    <source>
        <dbReference type="ARBA" id="ARBA00025448"/>
    </source>
</evidence>
<comment type="caution">
    <text evidence="13">The sequence shown here is derived from an EMBL/GenBank/DDBJ whole genome shotgun (WGS) entry which is preliminary data.</text>
</comment>
<evidence type="ECO:0000256" key="11">
    <source>
        <dbReference type="ARBA" id="ARBA00032474"/>
    </source>
</evidence>
<dbReference type="Proteomes" id="UP000427842">
    <property type="component" value="Unassembled WGS sequence"/>
</dbReference>
<evidence type="ECO:0000256" key="3">
    <source>
        <dbReference type="ARBA" id="ARBA00011950"/>
    </source>
</evidence>
<evidence type="ECO:0000256" key="1">
    <source>
        <dbReference type="ARBA" id="ARBA00005046"/>
    </source>
</evidence>
<comment type="function">
    <text evidence="6">Converts molybdopterin precursor Z into molybdopterin. This requires the incorporation of two sulfur atoms into precursor Z to generate a dithiolene group. The sulfur is provided by MoaD.</text>
</comment>
<proteinExistence type="inferred from homology"/>
<gene>
    <name evidence="13" type="ORF">D3W54_01125</name>
</gene>
<evidence type="ECO:0000256" key="10">
    <source>
        <dbReference type="ARBA" id="ARBA00030781"/>
    </source>
</evidence>
<evidence type="ECO:0000256" key="2">
    <source>
        <dbReference type="ARBA" id="ARBA00005426"/>
    </source>
</evidence>
<evidence type="ECO:0000256" key="12">
    <source>
        <dbReference type="ARBA" id="ARBA00049878"/>
    </source>
</evidence>
<name>A0ABQ6VX88_9PROT</name>
<keyword evidence="14" id="KW-1185">Reference proteome</keyword>
<protein>
    <recommendedName>
        <fullName evidence="4">Molybdopterin synthase catalytic subunit</fullName>
        <ecNumber evidence="3">2.8.1.12</ecNumber>
    </recommendedName>
    <alternativeName>
        <fullName evidence="10">MPT synthase subunit 2</fullName>
    </alternativeName>
    <alternativeName>
        <fullName evidence="8">Molybdenum cofactor biosynthesis protein E</fullName>
    </alternativeName>
    <alternativeName>
        <fullName evidence="9">Molybdopterin-converting factor large subunit</fullName>
    </alternativeName>
    <alternativeName>
        <fullName evidence="11">Molybdopterin-converting factor subunit 2</fullName>
    </alternativeName>
</protein>
<dbReference type="SUPFAM" id="SSF54690">
    <property type="entry name" value="Molybdopterin synthase subunit MoaE"/>
    <property type="match status" value="1"/>
</dbReference>
<dbReference type="CDD" id="cd00756">
    <property type="entry name" value="MoaE"/>
    <property type="match status" value="1"/>
</dbReference>
<evidence type="ECO:0000256" key="4">
    <source>
        <dbReference type="ARBA" id="ARBA00013858"/>
    </source>
</evidence>
<dbReference type="PANTHER" id="PTHR23404">
    <property type="entry name" value="MOLYBDOPTERIN SYNTHASE RELATED"/>
    <property type="match status" value="1"/>
</dbReference>
<evidence type="ECO:0000256" key="9">
    <source>
        <dbReference type="ARBA" id="ARBA00030407"/>
    </source>
</evidence>
<organism evidence="13 14">
    <name type="scientific">Komagataeibacter medellinensis</name>
    <dbReference type="NCBI Taxonomy" id="1177712"/>
    <lineage>
        <taxon>Bacteria</taxon>
        <taxon>Pseudomonadati</taxon>
        <taxon>Pseudomonadota</taxon>
        <taxon>Alphaproteobacteria</taxon>
        <taxon>Acetobacterales</taxon>
        <taxon>Acetobacteraceae</taxon>
        <taxon>Komagataeibacter</taxon>
    </lineage>
</organism>
<evidence type="ECO:0000256" key="8">
    <source>
        <dbReference type="ARBA" id="ARBA00029745"/>
    </source>
</evidence>
<dbReference type="EC" id="2.8.1.12" evidence="3"/>